<gene>
    <name evidence="1" type="ORF">BamMEX5DRAFT_4665</name>
</gene>
<dbReference type="EMBL" id="ABLK01000181">
    <property type="protein sequence ID" value="EDT39570.1"/>
    <property type="molecule type" value="Genomic_DNA"/>
</dbReference>
<comment type="caution">
    <text evidence="1">The sequence shown here is derived from an EMBL/GenBank/DDBJ whole genome shotgun (WGS) entry which is preliminary data.</text>
</comment>
<evidence type="ECO:0000313" key="2">
    <source>
        <dbReference type="Proteomes" id="UP000004814"/>
    </source>
</evidence>
<dbReference type="AlphaFoldDB" id="B1TA49"/>
<sequence length="32" mass="2996">MPSGVAGRFGAVVSAAAAGAESVSGVLMPVLH</sequence>
<protein>
    <submittedName>
        <fullName evidence="1">Uncharacterized protein</fullName>
    </submittedName>
</protein>
<evidence type="ECO:0000313" key="1">
    <source>
        <dbReference type="EMBL" id="EDT39570.1"/>
    </source>
</evidence>
<name>B1TA49_9BURK</name>
<dbReference type="Proteomes" id="UP000004814">
    <property type="component" value="Unassembled WGS sequence"/>
</dbReference>
<reference evidence="1 2" key="1">
    <citation type="submission" date="2008-03" db="EMBL/GenBank/DDBJ databases">
        <title>Sequencing of the draft genome and assembly of Burkholderia ambifaria MEX-5.</title>
        <authorList>
            <consortium name="US DOE Joint Genome Institute (JGI-PGF)"/>
            <person name="Copeland A."/>
            <person name="Lucas S."/>
            <person name="Lapidus A."/>
            <person name="Glavina del Rio T."/>
            <person name="Dalin E."/>
            <person name="Tice H."/>
            <person name="Bruce D."/>
            <person name="Goodwin L."/>
            <person name="Pitluck S."/>
            <person name="Larimer F."/>
            <person name="Land M.L."/>
            <person name="Hauser L."/>
            <person name="Tiedje J."/>
            <person name="Richardson P."/>
        </authorList>
    </citation>
    <scope>NUCLEOTIDE SEQUENCE [LARGE SCALE GENOMIC DNA]</scope>
    <source>
        <strain evidence="1 2">MEX-5</strain>
    </source>
</reference>
<accession>B1TA49</accession>
<organism evidence="1 2">
    <name type="scientific">Burkholderia ambifaria MEX-5</name>
    <dbReference type="NCBI Taxonomy" id="396597"/>
    <lineage>
        <taxon>Bacteria</taxon>
        <taxon>Pseudomonadati</taxon>
        <taxon>Pseudomonadota</taxon>
        <taxon>Betaproteobacteria</taxon>
        <taxon>Burkholderiales</taxon>
        <taxon>Burkholderiaceae</taxon>
        <taxon>Burkholderia</taxon>
        <taxon>Burkholderia cepacia complex</taxon>
    </lineage>
</organism>
<proteinExistence type="predicted"/>